<reference evidence="1 2" key="1">
    <citation type="journal article" date="2021" name="Commun. Biol.">
        <title>The genome of Shorea leprosula (Dipterocarpaceae) highlights the ecological relevance of drought in aseasonal tropical rainforests.</title>
        <authorList>
            <person name="Ng K.K.S."/>
            <person name="Kobayashi M.J."/>
            <person name="Fawcett J.A."/>
            <person name="Hatakeyama M."/>
            <person name="Paape T."/>
            <person name="Ng C.H."/>
            <person name="Ang C.C."/>
            <person name="Tnah L.H."/>
            <person name="Lee C.T."/>
            <person name="Nishiyama T."/>
            <person name="Sese J."/>
            <person name="O'Brien M.J."/>
            <person name="Copetti D."/>
            <person name="Mohd Noor M.I."/>
            <person name="Ong R.C."/>
            <person name="Putra M."/>
            <person name="Sireger I.Z."/>
            <person name="Indrioko S."/>
            <person name="Kosugi Y."/>
            <person name="Izuno A."/>
            <person name="Isagi Y."/>
            <person name="Lee S.L."/>
            <person name="Shimizu K.K."/>
        </authorList>
    </citation>
    <scope>NUCLEOTIDE SEQUENCE [LARGE SCALE GENOMIC DNA]</scope>
    <source>
        <strain evidence="1">214</strain>
    </source>
</reference>
<protein>
    <submittedName>
        <fullName evidence="1">Uncharacterized protein</fullName>
    </submittedName>
</protein>
<comment type="caution">
    <text evidence="1">The sequence shown here is derived from an EMBL/GenBank/DDBJ whole genome shotgun (WGS) entry which is preliminary data.</text>
</comment>
<dbReference type="AlphaFoldDB" id="A0AAV5MZJ6"/>
<evidence type="ECO:0000313" key="2">
    <source>
        <dbReference type="Proteomes" id="UP001054252"/>
    </source>
</evidence>
<sequence length="34" mass="3841">SSLVHLWDPSHECTTSVASRNWVLGRDRFSGIRA</sequence>
<dbReference type="Proteomes" id="UP001054252">
    <property type="component" value="Unassembled WGS sequence"/>
</dbReference>
<organism evidence="1 2">
    <name type="scientific">Rubroshorea leprosula</name>
    <dbReference type="NCBI Taxonomy" id="152421"/>
    <lineage>
        <taxon>Eukaryota</taxon>
        <taxon>Viridiplantae</taxon>
        <taxon>Streptophyta</taxon>
        <taxon>Embryophyta</taxon>
        <taxon>Tracheophyta</taxon>
        <taxon>Spermatophyta</taxon>
        <taxon>Magnoliopsida</taxon>
        <taxon>eudicotyledons</taxon>
        <taxon>Gunneridae</taxon>
        <taxon>Pentapetalae</taxon>
        <taxon>rosids</taxon>
        <taxon>malvids</taxon>
        <taxon>Malvales</taxon>
        <taxon>Dipterocarpaceae</taxon>
        <taxon>Rubroshorea</taxon>
    </lineage>
</organism>
<accession>A0AAV5MZJ6</accession>
<name>A0AAV5MZJ6_9ROSI</name>
<dbReference type="EMBL" id="BPVZ01001917">
    <property type="protein sequence ID" value="GKV53792.1"/>
    <property type="molecule type" value="Genomic_DNA"/>
</dbReference>
<proteinExistence type="predicted"/>
<feature type="non-terminal residue" evidence="1">
    <location>
        <position position="1"/>
    </location>
</feature>
<gene>
    <name evidence="1" type="ORF">SLEP1_g60306</name>
</gene>
<keyword evidence="2" id="KW-1185">Reference proteome</keyword>
<evidence type="ECO:0000313" key="1">
    <source>
        <dbReference type="EMBL" id="GKV53792.1"/>
    </source>
</evidence>